<dbReference type="InterPro" id="IPR023282">
    <property type="entry name" value="HMG_CoA_Rdtase_N"/>
</dbReference>
<dbReference type="UniPathway" id="UPA00058">
    <property type="reaction ID" value="UER00103"/>
</dbReference>
<evidence type="ECO:0000256" key="12">
    <source>
        <dbReference type="SAM" id="MobiDB-lite"/>
    </source>
</evidence>
<dbReference type="PANTHER" id="PTHR10572">
    <property type="entry name" value="3-HYDROXY-3-METHYLGLUTARYL-COENZYME A REDUCTASE"/>
    <property type="match status" value="1"/>
</dbReference>
<dbReference type="InterPro" id="IPR023076">
    <property type="entry name" value="HMG_CoA_Rdtase_CS"/>
</dbReference>
<comment type="similarity">
    <text evidence="3 11">Belongs to the HMG-CoA reductase family.</text>
</comment>
<feature type="transmembrane region" description="Helical" evidence="11">
    <location>
        <begin position="105"/>
        <end position="129"/>
    </location>
</feature>
<name>A0A8D8RRA4_9HEMI</name>
<evidence type="ECO:0000256" key="5">
    <source>
        <dbReference type="ARBA" id="ARBA00022824"/>
    </source>
</evidence>
<evidence type="ECO:0000256" key="1">
    <source>
        <dbReference type="ARBA" id="ARBA00004477"/>
    </source>
</evidence>
<dbReference type="Pfam" id="PF12349">
    <property type="entry name" value="Sterol-sensing"/>
    <property type="match status" value="1"/>
</dbReference>
<dbReference type="PANTHER" id="PTHR10572:SF24">
    <property type="entry name" value="3-HYDROXY-3-METHYLGLUTARYL-COENZYME A REDUCTASE"/>
    <property type="match status" value="1"/>
</dbReference>
<dbReference type="EC" id="1.1.1.34" evidence="11"/>
<dbReference type="Gene3D" id="3.90.770.10">
    <property type="entry name" value="3-hydroxy-3-methylglutaryl-coenzyme A Reductase, Chain A, domain 2"/>
    <property type="match status" value="1"/>
</dbReference>
<protein>
    <recommendedName>
        <fullName evidence="11">3-hydroxy-3-methylglutaryl coenzyme A reductase</fullName>
        <shortName evidence="11">HMG-CoA reductase</shortName>
        <ecNumber evidence="11">1.1.1.34</ecNumber>
    </recommendedName>
</protein>
<dbReference type="GO" id="GO:0004420">
    <property type="term" value="F:hydroxymethylglutaryl-CoA reductase (NADPH) activity"/>
    <property type="evidence" value="ECO:0007669"/>
    <property type="project" value="UniProtKB-EC"/>
</dbReference>
<comment type="catalytic activity">
    <reaction evidence="10">
        <text>(R)-mevalonate + 2 NADP(+) + CoA = (3S)-3-hydroxy-3-methylglutaryl-CoA + 2 NADPH + 2 H(+)</text>
        <dbReference type="Rhea" id="RHEA:15989"/>
        <dbReference type="ChEBI" id="CHEBI:15378"/>
        <dbReference type="ChEBI" id="CHEBI:36464"/>
        <dbReference type="ChEBI" id="CHEBI:43074"/>
        <dbReference type="ChEBI" id="CHEBI:57287"/>
        <dbReference type="ChEBI" id="CHEBI:57783"/>
        <dbReference type="ChEBI" id="CHEBI:58349"/>
        <dbReference type="EC" id="1.1.1.34"/>
    </reaction>
    <physiologicalReaction direction="right-to-left" evidence="10">
        <dbReference type="Rhea" id="RHEA:15991"/>
    </physiologicalReaction>
</comment>
<evidence type="ECO:0000256" key="11">
    <source>
        <dbReference type="RuleBase" id="RU361219"/>
    </source>
</evidence>
<dbReference type="GO" id="GO:0005789">
    <property type="term" value="C:endoplasmic reticulum membrane"/>
    <property type="evidence" value="ECO:0007669"/>
    <property type="project" value="UniProtKB-SubCell"/>
</dbReference>
<comment type="pathway">
    <text evidence="2 11">Metabolic intermediate biosynthesis; (R)-mevalonate biosynthesis; (R)-mevalonate from acetyl-CoA: step 3/3.</text>
</comment>
<dbReference type="AlphaFoldDB" id="A0A8D8RRA4"/>
<feature type="transmembrane region" description="Helical" evidence="11">
    <location>
        <begin position="173"/>
        <end position="197"/>
    </location>
</feature>
<dbReference type="InterPro" id="IPR053958">
    <property type="entry name" value="HMGCR/SNAP/NPC1-like_SSD"/>
</dbReference>
<dbReference type="Pfam" id="PF00368">
    <property type="entry name" value="HMG-CoA_red"/>
    <property type="match status" value="1"/>
</dbReference>
<evidence type="ECO:0000256" key="8">
    <source>
        <dbReference type="ARBA" id="ARBA00023002"/>
    </source>
</evidence>
<dbReference type="EMBL" id="HBUF01178404">
    <property type="protein sequence ID" value="CAG6654630.1"/>
    <property type="molecule type" value="Transcribed_RNA"/>
</dbReference>
<evidence type="ECO:0000256" key="4">
    <source>
        <dbReference type="ARBA" id="ARBA00022692"/>
    </source>
</evidence>
<dbReference type="SUPFAM" id="SSF55035">
    <property type="entry name" value="NAD-binding domain of HMG-CoA reductase"/>
    <property type="match status" value="1"/>
</dbReference>
<evidence type="ECO:0000256" key="2">
    <source>
        <dbReference type="ARBA" id="ARBA00005084"/>
    </source>
</evidence>
<feature type="compositionally biased region" description="Low complexity" evidence="12">
    <location>
        <begin position="370"/>
        <end position="404"/>
    </location>
</feature>
<dbReference type="InterPro" id="IPR023074">
    <property type="entry name" value="HMG_CoA_Rdtase_cat_sf"/>
</dbReference>
<dbReference type="GO" id="GO:0016126">
    <property type="term" value="P:sterol biosynthetic process"/>
    <property type="evidence" value="ECO:0007669"/>
    <property type="project" value="TreeGrafter"/>
</dbReference>
<accession>A0A8D8RRA4</accession>
<keyword evidence="5 11" id="KW-0256">Endoplasmic reticulum</keyword>
<dbReference type="InterPro" id="IPR004554">
    <property type="entry name" value="HMG_CoA_Rdtase_eu_arc"/>
</dbReference>
<evidence type="ECO:0000256" key="9">
    <source>
        <dbReference type="ARBA" id="ARBA00023136"/>
    </source>
</evidence>
<dbReference type="Gene3D" id="1.10.3270.10">
    <property type="entry name" value="HMGR, N-terminal domain"/>
    <property type="match status" value="1"/>
</dbReference>
<dbReference type="Gene3D" id="3.30.70.420">
    <property type="entry name" value="Hydroxymethylglutaryl-CoA reductase, class I/II, NAD/NADP-binding domain"/>
    <property type="match status" value="1"/>
</dbReference>
<dbReference type="SUPFAM" id="SSF56542">
    <property type="entry name" value="Substrate-binding domain of HMG-CoA reductase"/>
    <property type="match status" value="1"/>
</dbReference>
<feature type="transmembrane region" description="Helical" evidence="11">
    <location>
        <begin position="141"/>
        <end position="161"/>
    </location>
</feature>
<evidence type="ECO:0000256" key="3">
    <source>
        <dbReference type="ARBA" id="ARBA00007661"/>
    </source>
</evidence>
<evidence type="ECO:0000256" key="6">
    <source>
        <dbReference type="ARBA" id="ARBA00022857"/>
    </source>
</evidence>
<dbReference type="PROSITE" id="PS50156">
    <property type="entry name" value="SSD"/>
    <property type="match status" value="1"/>
</dbReference>
<keyword evidence="9 11" id="KW-0472">Membrane</keyword>
<feature type="domain" description="SSD" evidence="13">
    <location>
        <begin position="76"/>
        <end position="234"/>
    </location>
</feature>
<evidence type="ECO:0000256" key="7">
    <source>
        <dbReference type="ARBA" id="ARBA00022989"/>
    </source>
</evidence>
<dbReference type="FunFam" id="3.90.770.10:FF:000001">
    <property type="entry name" value="3-hydroxy-3-methylglutaryl coenzyme A reductase"/>
    <property type="match status" value="1"/>
</dbReference>
<dbReference type="PROSITE" id="PS00066">
    <property type="entry name" value="HMG_COA_REDUCTASE_1"/>
    <property type="match status" value="1"/>
</dbReference>
<dbReference type="GO" id="GO:0008299">
    <property type="term" value="P:isoprenoid biosynthetic process"/>
    <property type="evidence" value="ECO:0007669"/>
    <property type="project" value="InterPro"/>
</dbReference>
<dbReference type="InterPro" id="IPR009029">
    <property type="entry name" value="HMG_CoA_Rdtase_sub-bd_dom_sf"/>
</dbReference>
<evidence type="ECO:0000256" key="10">
    <source>
        <dbReference type="ARBA" id="ARBA00049909"/>
    </source>
</evidence>
<dbReference type="PRINTS" id="PR00071">
    <property type="entry name" value="HMGCOARDTASE"/>
</dbReference>
<dbReference type="InterPro" id="IPR009023">
    <property type="entry name" value="HMG_CoA_Rdtase_NAD(P)-bd_sf"/>
</dbReference>
<dbReference type="PROSITE" id="PS01192">
    <property type="entry name" value="HMG_COA_REDUCTASE_3"/>
    <property type="match status" value="1"/>
</dbReference>
<reference evidence="14" key="1">
    <citation type="submission" date="2021-05" db="EMBL/GenBank/DDBJ databases">
        <authorList>
            <person name="Alioto T."/>
            <person name="Alioto T."/>
            <person name="Gomez Garrido J."/>
        </authorList>
    </citation>
    <scope>NUCLEOTIDE SEQUENCE</scope>
</reference>
<evidence type="ECO:0000313" key="14">
    <source>
        <dbReference type="EMBL" id="CAG6654630.1"/>
    </source>
</evidence>
<feature type="transmembrane region" description="Helical" evidence="11">
    <location>
        <begin position="209"/>
        <end position="236"/>
    </location>
</feature>
<keyword evidence="6 11" id="KW-0521">NADP</keyword>
<sequence>MLVRLFRRHGELCASHPWEVIVGVACLTSCLLCVDKGAGAPGGAGGVPGESAGERCTATRSWSRECVVQQEYIPADMVVMTIIRCAAVLYTFYQFRNLHRLGSKYIMGIAGLFTVCSSFVFSSTVINFLRGDISDLKDDALFFFLLLIDLSKATLLAQFALSSPSQSEVKRNIARGMSLLGPTITLDTIVEALVISVGTLSGVRRIEMLCYYAIMSVLVNYIVFMSFYPACLSLILELSKSDQETERPVWYFKSAEFVKALREKDEKPNPVVQHVKVIMSAGLMIVHVLSRLDVRGARSSTHGSTLSMIVNETSNPGQDNPIQGLMRWVSLRADQLVIITLLTALLIKFIFFEEDKSGLVSKALSVASPQSVSTSTAPTSSSSPLPLSSSTTNSTNHALTLTSSDQESLEVAEDNEETVRSLSELLDIYKSTDKLDGMSNKEVLSLVMKGHVAEYNLEKALGDYERGVLLRRKNYLTIMKRGDNILDQLPYQNYDYTKVLGQCCENVIGYVPIPVGVVGPLLLDDVTLYVPMATTEGCLVASTKRGCRAVSVNGVRSRVVADGMSRAPVVRFTSSSRASEAMAWLQDAANFAQLKDSFDSSSRFARLQRITVRIAGHDLYVRFVATTGDAMGMNMLSKGTEQALKSMLIVFPDMDILSLSGNFCSDKKAAAVNWIEGRGKSVVTEAIVPEAVVTKVLKTSVDALVSLNVSKNLVGSAIAGSIGGFNAHAANIVTSIFIATGQDPAQNVVSSSCLTLMEKNGRDLYISCTMPSIECGTIGGGTILGPQTSCLTMLGVNGPHPTSPGDNARSLARIICATVMAGELSLMSALAAGHLVRSHLKHNRTSTNLASASSSSVSNCISS</sequence>
<dbReference type="InterPro" id="IPR000731">
    <property type="entry name" value="SSD"/>
</dbReference>
<keyword evidence="4 11" id="KW-0812">Transmembrane</keyword>
<keyword evidence="8 11" id="KW-0560">Oxidoreductase</keyword>
<dbReference type="CDD" id="cd00643">
    <property type="entry name" value="HMG-CoA_reductase_classI"/>
    <property type="match status" value="1"/>
</dbReference>
<dbReference type="PROSITE" id="PS50065">
    <property type="entry name" value="HMG_COA_REDUCTASE_4"/>
    <property type="match status" value="1"/>
</dbReference>
<dbReference type="FunFam" id="3.30.70.420:FF:000001">
    <property type="entry name" value="3-hydroxy-3-methylglutaryl coenzyme A reductase"/>
    <property type="match status" value="1"/>
</dbReference>
<dbReference type="GO" id="GO:0005778">
    <property type="term" value="C:peroxisomal membrane"/>
    <property type="evidence" value="ECO:0007669"/>
    <property type="project" value="TreeGrafter"/>
</dbReference>
<dbReference type="InterPro" id="IPR002202">
    <property type="entry name" value="HMG_CoA_Rdtase"/>
</dbReference>
<keyword evidence="7 11" id="KW-1133">Transmembrane helix</keyword>
<feature type="region of interest" description="Disordered" evidence="12">
    <location>
        <begin position="370"/>
        <end position="414"/>
    </location>
</feature>
<proteinExistence type="inferred from homology"/>
<comment type="subcellular location">
    <subcellularLocation>
        <location evidence="1 11">Endoplasmic reticulum membrane</location>
        <topology evidence="1 11">Multi-pass membrane protein</topology>
    </subcellularLocation>
</comment>
<organism evidence="14">
    <name type="scientific">Cacopsylla melanoneura</name>
    <dbReference type="NCBI Taxonomy" id="428564"/>
    <lineage>
        <taxon>Eukaryota</taxon>
        <taxon>Metazoa</taxon>
        <taxon>Ecdysozoa</taxon>
        <taxon>Arthropoda</taxon>
        <taxon>Hexapoda</taxon>
        <taxon>Insecta</taxon>
        <taxon>Pterygota</taxon>
        <taxon>Neoptera</taxon>
        <taxon>Paraneoptera</taxon>
        <taxon>Hemiptera</taxon>
        <taxon>Sternorrhyncha</taxon>
        <taxon>Psylloidea</taxon>
        <taxon>Psyllidae</taxon>
        <taxon>Psyllinae</taxon>
        <taxon>Cacopsylla</taxon>
    </lineage>
</organism>
<dbReference type="GO" id="GO:0015936">
    <property type="term" value="P:coenzyme A metabolic process"/>
    <property type="evidence" value="ECO:0007669"/>
    <property type="project" value="InterPro"/>
</dbReference>
<dbReference type="NCBIfam" id="TIGR00533">
    <property type="entry name" value="HMG_CoA_R_NADP"/>
    <property type="match status" value="1"/>
</dbReference>
<evidence type="ECO:0000259" key="13">
    <source>
        <dbReference type="PROSITE" id="PS50156"/>
    </source>
</evidence>